<comment type="caution">
    <text evidence="11">The sequence shown here is derived from an EMBL/GenBank/DDBJ whole genome shotgun (WGS) entry which is preliminary data.</text>
</comment>
<dbReference type="Proteomes" id="UP001589776">
    <property type="component" value="Unassembled WGS sequence"/>
</dbReference>
<dbReference type="SMART" id="SM00387">
    <property type="entry name" value="HATPase_c"/>
    <property type="match status" value="1"/>
</dbReference>
<dbReference type="InterPro" id="IPR005467">
    <property type="entry name" value="His_kinase_dom"/>
</dbReference>
<evidence type="ECO:0000256" key="8">
    <source>
        <dbReference type="ARBA" id="ARBA00023012"/>
    </source>
</evidence>
<dbReference type="PROSITE" id="PS50109">
    <property type="entry name" value="HIS_KIN"/>
    <property type="match status" value="1"/>
</dbReference>
<dbReference type="SUPFAM" id="SSF55890">
    <property type="entry name" value="Sporulation response regulatory protein Spo0B"/>
    <property type="match status" value="1"/>
</dbReference>
<feature type="domain" description="Histidine kinase" evidence="10">
    <location>
        <begin position="472"/>
        <end position="579"/>
    </location>
</feature>
<dbReference type="RefSeq" id="WP_377473508.1">
    <property type="nucleotide sequence ID" value="NZ_JBHLWN010000105.1"/>
</dbReference>
<dbReference type="InterPro" id="IPR036890">
    <property type="entry name" value="HATPase_C_sf"/>
</dbReference>
<dbReference type="Gene3D" id="1.10.287.130">
    <property type="match status" value="1"/>
</dbReference>
<keyword evidence="9" id="KW-1133">Transmembrane helix</keyword>
<accession>A0ABV6DTA7</accession>
<keyword evidence="7" id="KW-0067">ATP-binding</keyword>
<dbReference type="EC" id="2.7.13.3" evidence="2"/>
<gene>
    <name evidence="11" type="ORF">ACFFK0_26165</name>
</gene>
<comment type="catalytic activity">
    <reaction evidence="1">
        <text>ATP + protein L-histidine = ADP + protein N-phospho-L-histidine.</text>
        <dbReference type="EC" id="2.7.13.3"/>
    </reaction>
</comment>
<keyword evidence="12" id="KW-1185">Reference proteome</keyword>
<keyword evidence="3" id="KW-0597">Phosphoprotein</keyword>
<evidence type="ECO:0000256" key="4">
    <source>
        <dbReference type="ARBA" id="ARBA00022679"/>
    </source>
</evidence>
<feature type="transmembrane region" description="Helical" evidence="9">
    <location>
        <begin position="336"/>
        <end position="356"/>
    </location>
</feature>
<dbReference type="InterPro" id="IPR003594">
    <property type="entry name" value="HATPase_dom"/>
</dbReference>
<evidence type="ECO:0000259" key="10">
    <source>
        <dbReference type="PROSITE" id="PS50109"/>
    </source>
</evidence>
<keyword evidence="8" id="KW-0902">Two-component regulatory system</keyword>
<keyword evidence="6 11" id="KW-0418">Kinase</keyword>
<dbReference type="SUPFAM" id="SSF55874">
    <property type="entry name" value="ATPase domain of HSP90 chaperone/DNA topoisomerase II/histidine kinase"/>
    <property type="match status" value="1"/>
</dbReference>
<proteinExistence type="predicted"/>
<dbReference type="Pfam" id="PF02518">
    <property type="entry name" value="HATPase_c"/>
    <property type="match status" value="1"/>
</dbReference>
<evidence type="ECO:0000256" key="3">
    <source>
        <dbReference type="ARBA" id="ARBA00022553"/>
    </source>
</evidence>
<dbReference type="PRINTS" id="PR00344">
    <property type="entry name" value="BCTRLSENSOR"/>
</dbReference>
<keyword evidence="5" id="KW-0547">Nucleotide-binding</keyword>
<dbReference type="EMBL" id="JBHLWN010000105">
    <property type="protein sequence ID" value="MFC0215887.1"/>
    <property type="molecule type" value="Genomic_DNA"/>
</dbReference>
<evidence type="ECO:0000256" key="7">
    <source>
        <dbReference type="ARBA" id="ARBA00022840"/>
    </source>
</evidence>
<protein>
    <recommendedName>
        <fullName evidence="2">histidine kinase</fullName>
        <ecNumber evidence="2">2.7.13.3</ecNumber>
    </recommendedName>
</protein>
<keyword evidence="9" id="KW-0472">Membrane</keyword>
<keyword evidence="4 11" id="KW-0808">Transferase</keyword>
<evidence type="ECO:0000313" key="12">
    <source>
        <dbReference type="Proteomes" id="UP001589776"/>
    </source>
</evidence>
<organism evidence="11 12">
    <name type="scientific">Paenibacillus chartarius</name>
    <dbReference type="NCBI Taxonomy" id="747481"/>
    <lineage>
        <taxon>Bacteria</taxon>
        <taxon>Bacillati</taxon>
        <taxon>Bacillota</taxon>
        <taxon>Bacilli</taxon>
        <taxon>Bacillales</taxon>
        <taxon>Paenibacillaceae</taxon>
        <taxon>Paenibacillus</taxon>
    </lineage>
</organism>
<sequence>MLARLRRAPLLMALVCLVVVITLNAVYYVHFRTSLIDNQKVQMNVLFNSVRTAIETTAAGEKLVEDMVGENLRTASIAALYKLDPDIDKVTNEELVELSETLNIAGITLFKQTEDDIVGLKSSDPKEINVSSKGWDTYYKAFQQMLDLKPVDVGIGQTFPYYWSGPKDTSTTNQTSVDKWGYYYDGTTNYIIDPFVHDTHMAQYYEEAGVDRTIQKLVDYNEEMSLEISVLNPDKLLGIDTEIGTADYWFSERLVLFGDYRTQDPDELYYARKAIDTMQPVYYTTVSNGRHVFKSFNPLDIDYLKFSRDRPPLLIEISTDYTKLQASLDRQLNQSILFIAVSTVIAILIIGLYLAMIRKLRERVALSVQEAYVGNIDSLFHRVREQRHDYNNHLAAIHAMATMGKFAELKEYTKALVGDVKWTNDRVDIGIPAVGGLIHAKIAQAESLRIAFEQHFSNMEHLEFGAVKATDLVKILSNLIDNAFDSTKKLKDPGDRMVKVTGIVLANQVQFKVMNTGEHIAPELHRKLFERGYSTKERNKHAGLGLHIVKSLVASYKGSIHIENIDGGVEFTVMIPVGLRDRGAAVG</sequence>
<keyword evidence="9" id="KW-0812">Transmembrane</keyword>
<dbReference type="InterPro" id="IPR016120">
    <property type="entry name" value="Sig_transdc_His_kin_SpoOB"/>
</dbReference>
<reference evidence="11 12" key="1">
    <citation type="submission" date="2024-09" db="EMBL/GenBank/DDBJ databases">
        <authorList>
            <person name="Sun Q."/>
            <person name="Mori K."/>
        </authorList>
    </citation>
    <scope>NUCLEOTIDE SEQUENCE [LARGE SCALE GENOMIC DNA]</scope>
    <source>
        <strain evidence="11 12">CCM 7759</strain>
    </source>
</reference>
<evidence type="ECO:0000256" key="5">
    <source>
        <dbReference type="ARBA" id="ARBA00022741"/>
    </source>
</evidence>
<dbReference type="InterPro" id="IPR004358">
    <property type="entry name" value="Sig_transdc_His_kin-like_C"/>
</dbReference>
<name>A0ABV6DTA7_9BACL</name>
<evidence type="ECO:0000313" key="11">
    <source>
        <dbReference type="EMBL" id="MFC0215887.1"/>
    </source>
</evidence>
<evidence type="ECO:0000256" key="2">
    <source>
        <dbReference type="ARBA" id="ARBA00012438"/>
    </source>
</evidence>
<dbReference type="PANTHER" id="PTHR43547">
    <property type="entry name" value="TWO-COMPONENT HISTIDINE KINASE"/>
    <property type="match status" value="1"/>
</dbReference>
<dbReference type="GO" id="GO:0004673">
    <property type="term" value="F:protein histidine kinase activity"/>
    <property type="evidence" value="ECO:0007669"/>
    <property type="project" value="UniProtKB-EC"/>
</dbReference>
<dbReference type="Gene3D" id="3.30.565.10">
    <property type="entry name" value="Histidine kinase-like ATPase, C-terminal domain"/>
    <property type="match status" value="1"/>
</dbReference>
<evidence type="ECO:0000256" key="9">
    <source>
        <dbReference type="SAM" id="Phobius"/>
    </source>
</evidence>
<dbReference type="PANTHER" id="PTHR43547:SF10">
    <property type="entry name" value="SENSOR HISTIDINE KINASE DCUS"/>
    <property type="match status" value="1"/>
</dbReference>
<evidence type="ECO:0000256" key="1">
    <source>
        <dbReference type="ARBA" id="ARBA00000085"/>
    </source>
</evidence>
<evidence type="ECO:0000256" key="6">
    <source>
        <dbReference type="ARBA" id="ARBA00022777"/>
    </source>
</evidence>